<dbReference type="Proteomes" id="UP000245959">
    <property type="component" value="Unassembled WGS sequence"/>
</dbReference>
<dbReference type="GO" id="GO:0004553">
    <property type="term" value="F:hydrolase activity, hydrolyzing O-glycosyl compounds"/>
    <property type="evidence" value="ECO:0007669"/>
    <property type="project" value="TreeGrafter"/>
</dbReference>
<dbReference type="Pfam" id="PF11790">
    <property type="entry name" value="Glyco_hydro_cc"/>
    <property type="match status" value="1"/>
</dbReference>
<proteinExistence type="predicted"/>
<organism evidence="2 3">
    <name type="scientific">Victivallis vadensis</name>
    <dbReference type="NCBI Taxonomy" id="172901"/>
    <lineage>
        <taxon>Bacteria</taxon>
        <taxon>Pseudomonadati</taxon>
        <taxon>Lentisphaerota</taxon>
        <taxon>Lentisphaeria</taxon>
        <taxon>Victivallales</taxon>
        <taxon>Victivallaceae</taxon>
        <taxon>Victivallis</taxon>
    </lineage>
</organism>
<sequence>MRIDHWVLGTAMLAAVAAAGAEKLDKEYGVNVHVMWEYQEVPDEFRMLKEAGIPMVRADYSWSHQERQPGQWNWGRHDAGLEQAKKNGLTLLPILGYAPKWQEPAHEKLDAWLAFCEKNLDRYGKEMKFWEVWNEHNLAMFWKNPNPDHYLKLLKPTFDLIRRKAPDAKVVLGGTSEIPIPYLETFFKAGGAAYFDVMNVHPYNWYDIPEAALERQLAELNALMKKYNVDKEVWITEIGWPTIGRGFMKTFLTGAFKAAGIRTAGLTLAVLDDNEMPLVSSSPGLDFRAFFPNLKGIRSVTCAELASLDPAEYPVLIAGPDNTFSARPADFEALRNYVKNGGIAVFPRGIPFYTAWRQEPDGTWKRSWADKSWRERLHLDFDGWWLDRSRPFPRGFSGVVAAGQEQAFPRYRGKAGSNCVLSGRNLKGNDKMIPLIEGIGKDADGREYRLPLAAYYRFDSDLKGGVIANTFNYVGMGPSSEDLQARLLPRTILAAFKHGVKKVFWYELQAMENNNSDPEHFFGILHADLAPKPAWEAYKTLVRMRPAGSTVPIFRTEKGGVRIAEWVKPDGGTGCALWVTGAALKAKVKLQGAVKSACDYLGQAVPVAVAEDGTAELAVSSGVLYLDGPASVSVLDTTKNN</sequence>
<comment type="caution">
    <text evidence="2">The sequence shown here is derived from an EMBL/GenBank/DDBJ whole genome shotgun (WGS) entry which is preliminary data.</text>
</comment>
<name>A0A2U1AQU6_9BACT</name>
<dbReference type="AlphaFoldDB" id="A0A2U1AQU6"/>
<evidence type="ECO:0000313" key="3">
    <source>
        <dbReference type="Proteomes" id="UP000245959"/>
    </source>
</evidence>
<dbReference type="InterPro" id="IPR017853">
    <property type="entry name" value="GH"/>
</dbReference>
<dbReference type="PANTHER" id="PTHR12631">
    <property type="entry name" value="ALPHA-L-IDURONIDASE"/>
    <property type="match status" value="1"/>
</dbReference>
<dbReference type="Gene3D" id="3.20.20.80">
    <property type="entry name" value="Glycosidases"/>
    <property type="match status" value="2"/>
</dbReference>
<accession>A0A2U1AQU6</accession>
<keyword evidence="3" id="KW-1185">Reference proteome</keyword>
<dbReference type="InterPro" id="IPR024655">
    <property type="entry name" value="Asl1_glyco_hydro_catalytic"/>
</dbReference>
<dbReference type="PANTHER" id="PTHR12631:SF10">
    <property type="entry name" value="BETA-XYLOSIDASE-LIKE PROTEIN-RELATED"/>
    <property type="match status" value="1"/>
</dbReference>
<gene>
    <name evidence="2" type="ORF">C8D82_12436</name>
</gene>
<protein>
    <submittedName>
        <fullName evidence="2">Putative glycosyl hydrolase</fullName>
    </submittedName>
</protein>
<evidence type="ECO:0000259" key="1">
    <source>
        <dbReference type="Pfam" id="PF11790"/>
    </source>
</evidence>
<dbReference type="GeneID" id="78296203"/>
<evidence type="ECO:0000313" key="2">
    <source>
        <dbReference type="EMBL" id="PVY38800.1"/>
    </source>
</evidence>
<dbReference type="InterPro" id="IPR051923">
    <property type="entry name" value="Glycosyl_Hydrolase_39"/>
</dbReference>
<dbReference type="SUPFAM" id="SSF51445">
    <property type="entry name" value="(Trans)glycosidases"/>
    <property type="match status" value="1"/>
</dbReference>
<dbReference type="EMBL" id="QEKH01000024">
    <property type="protein sequence ID" value="PVY38800.1"/>
    <property type="molecule type" value="Genomic_DNA"/>
</dbReference>
<feature type="domain" description="Asl1-like glycosyl hydrolase catalytic" evidence="1">
    <location>
        <begin position="72"/>
        <end position="239"/>
    </location>
</feature>
<keyword evidence="2" id="KW-0378">Hydrolase</keyword>
<dbReference type="RefSeq" id="WP_116884914.1">
    <property type="nucleotide sequence ID" value="NZ_JAXYZK010000094.1"/>
</dbReference>
<reference evidence="2 3" key="1">
    <citation type="submission" date="2018-04" db="EMBL/GenBank/DDBJ databases">
        <title>Genomic Encyclopedia of Type Strains, Phase IV (KMG-IV): sequencing the most valuable type-strain genomes for metagenomic binning, comparative biology and taxonomic classification.</title>
        <authorList>
            <person name="Goeker M."/>
        </authorList>
    </citation>
    <scope>NUCLEOTIDE SEQUENCE [LARGE SCALE GENOMIC DNA]</scope>
    <source>
        <strain evidence="2 3">DSM 14823</strain>
    </source>
</reference>